<evidence type="ECO:0000259" key="12">
    <source>
        <dbReference type="Pfam" id="PF06974"/>
    </source>
</evidence>
<evidence type="ECO:0000259" key="11">
    <source>
        <dbReference type="Pfam" id="PF03007"/>
    </source>
</evidence>
<dbReference type="EMBL" id="JAFNEN010000106">
    <property type="protein sequence ID" value="KAG8194252.1"/>
    <property type="molecule type" value="Genomic_DNA"/>
</dbReference>
<evidence type="ECO:0000256" key="2">
    <source>
        <dbReference type="ARBA" id="ARBA00005189"/>
    </source>
</evidence>
<comment type="pathway">
    <text evidence="1">Glycerolipid metabolism; triacylglycerol biosynthesis.</text>
</comment>
<comment type="pathway">
    <text evidence="2">Lipid metabolism.</text>
</comment>
<feature type="compositionally biased region" description="Low complexity" evidence="9">
    <location>
        <begin position="15"/>
        <end position="25"/>
    </location>
</feature>
<comment type="caution">
    <text evidence="13">The sequence shown here is derived from an EMBL/GenBank/DDBJ whole genome shotgun (WGS) entry which is preliminary data.</text>
</comment>
<keyword evidence="10" id="KW-1133">Transmembrane helix</keyword>
<keyword evidence="4" id="KW-0012">Acyltransferase</keyword>
<keyword evidence="3" id="KW-0808">Transferase</keyword>
<feature type="domain" description="O-acyltransferase WSD1 C-terminal" evidence="12">
    <location>
        <begin position="417"/>
        <end position="559"/>
    </location>
</feature>
<keyword evidence="10" id="KW-0812">Transmembrane</keyword>
<gene>
    <name evidence="13" type="ORF">JTE90_024581</name>
</gene>
<comment type="catalytic activity">
    <reaction evidence="6">
        <text>a long chain fatty alcohol + a fatty acyl-CoA = a long-chain alcohol wax ester + CoA</text>
        <dbReference type="Rhea" id="RHEA:38443"/>
        <dbReference type="ChEBI" id="CHEBI:17135"/>
        <dbReference type="ChEBI" id="CHEBI:57287"/>
        <dbReference type="ChEBI" id="CHEBI:77636"/>
        <dbReference type="ChEBI" id="CHEBI:235323"/>
        <dbReference type="EC" id="2.3.1.75"/>
    </reaction>
</comment>
<accession>A0AAV6VE05</accession>
<evidence type="ECO:0000313" key="13">
    <source>
        <dbReference type="EMBL" id="KAG8194252.1"/>
    </source>
</evidence>
<comment type="similarity">
    <text evidence="5">In the N-terminal section; belongs to the long-chain O-acyltransferase family.</text>
</comment>
<feature type="domain" description="O-acyltransferase WSD1-like N-terminal" evidence="11">
    <location>
        <begin position="185"/>
        <end position="292"/>
    </location>
</feature>
<comment type="catalytic activity">
    <reaction evidence="7">
        <text>an acyl-CoA + a 1,2-diacyl-sn-glycerol = a triacyl-sn-glycerol + CoA</text>
        <dbReference type="Rhea" id="RHEA:10868"/>
        <dbReference type="ChEBI" id="CHEBI:17815"/>
        <dbReference type="ChEBI" id="CHEBI:57287"/>
        <dbReference type="ChEBI" id="CHEBI:58342"/>
        <dbReference type="ChEBI" id="CHEBI:64615"/>
        <dbReference type="EC" id="2.3.1.20"/>
    </reaction>
</comment>
<keyword evidence="8" id="KW-0175">Coiled coil</keyword>
<dbReference type="Pfam" id="PF06974">
    <property type="entry name" value="WS_DGAT_C"/>
    <property type="match status" value="1"/>
</dbReference>
<dbReference type="GO" id="GO:0004144">
    <property type="term" value="F:diacylglycerol O-acyltransferase activity"/>
    <property type="evidence" value="ECO:0007669"/>
    <property type="project" value="UniProtKB-EC"/>
</dbReference>
<feature type="compositionally biased region" description="Polar residues" evidence="9">
    <location>
        <begin position="26"/>
        <end position="37"/>
    </location>
</feature>
<evidence type="ECO:0008006" key="15">
    <source>
        <dbReference type="Google" id="ProtNLM"/>
    </source>
</evidence>
<evidence type="ECO:0000256" key="10">
    <source>
        <dbReference type="SAM" id="Phobius"/>
    </source>
</evidence>
<dbReference type="Proteomes" id="UP000827092">
    <property type="component" value="Unassembled WGS sequence"/>
</dbReference>
<evidence type="ECO:0000256" key="4">
    <source>
        <dbReference type="ARBA" id="ARBA00023315"/>
    </source>
</evidence>
<evidence type="ECO:0000313" key="14">
    <source>
        <dbReference type="Proteomes" id="UP000827092"/>
    </source>
</evidence>
<dbReference type="GO" id="GO:0005886">
    <property type="term" value="C:plasma membrane"/>
    <property type="evidence" value="ECO:0007669"/>
    <property type="project" value="TreeGrafter"/>
</dbReference>
<dbReference type="GO" id="GO:0047196">
    <property type="term" value="F:long-chain-alcohol O-fatty-acyltransferase activity"/>
    <property type="evidence" value="ECO:0007669"/>
    <property type="project" value="UniProtKB-EC"/>
</dbReference>
<feature type="region of interest" description="Disordered" evidence="9">
    <location>
        <begin position="1"/>
        <end position="41"/>
    </location>
</feature>
<evidence type="ECO:0000256" key="7">
    <source>
        <dbReference type="ARBA" id="ARBA00048109"/>
    </source>
</evidence>
<reference evidence="13 14" key="1">
    <citation type="journal article" date="2022" name="Nat. Ecol. Evol.">
        <title>A masculinizing supergene underlies an exaggerated male reproductive morph in a spider.</title>
        <authorList>
            <person name="Hendrickx F."/>
            <person name="De Corte Z."/>
            <person name="Sonet G."/>
            <person name="Van Belleghem S.M."/>
            <person name="Kostlbacher S."/>
            <person name="Vangestel C."/>
        </authorList>
    </citation>
    <scope>NUCLEOTIDE SEQUENCE [LARGE SCALE GENOMIC DNA]</scope>
    <source>
        <strain evidence="13">W744_W776</strain>
    </source>
</reference>
<dbReference type="GO" id="GO:0019432">
    <property type="term" value="P:triglyceride biosynthetic process"/>
    <property type="evidence" value="ECO:0007669"/>
    <property type="project" value="TreeGrafter"/>
</dbReference>
<protein>
    <recommendedName>
        <fullName evidence="15">Diacylglycerol O-acyltransferase</fullName>
    </recommendedName>
</protein>
<evidence type="ECO:0000256" key="5">
    <source>
        <dbReference type="ARBA" id="ARBA00024360"/>
    </source>
</evidence>
<dbReference type="PANTHER" id="PTHR31650:SF1">
    <property type="entry name" value="WAX ESTER SYNTHASE_DIACYLGLYCEROL ACYLTRANSFERASE 4-RELATED"/>
    <property type="match status" value="1"/>
</dbReference>
<dbReference type="InterPro" id="IPR009721">
    <property type="entry name" value="O-acyltransferase_WSD1_C"/>
</dbReference>
<feature type="transmembrane region" description="Helical" evidence="10">
    <location>
        <begin position="84"/>
        <end position="101"/>
    </location>
</feature>
<dbReference type="Pfam" id="PF03007">
    <property type="entry name" value="WS_DGAT_cat"/>
    <property type="match status" value="1"/>
</dbReference>
<evidence type="ECO:0000256" key="3">
    <source>
        <dbReference type="ARBA" id="ARBA00022679"/>
    </source>
</evidence>
<dbReference type="AlphaFoldDB" id="A0AAV6VE05"/>
<keyword evidence="10" id="KW-0472">Membrane</keyword>
<evidence type="ECO:0000256" key="9">
    <source>
        <dbReference type="SAM" id="MobiDB-lite"/>
    </source>
</evidence>
<feature type="transmembrane region" description="Helical" evidence="10">
    <location>
        <begin position="61"/>
        <end position="78"/>
    </location>
</feature>
<dbReference type="PANTHER" id="PTHR31650">
    <property type="entry name" value="O-ACYLTRANSFERASE (WSD1-LIKE) FAMILY PROTEIN"/>
    <property type="match status" value="1"/>
</dbReference>
<dbReference type="InterPro" id="IPR045034">
    <property type="entry name" value="O-acyltransferase_WSD1-like"/>
</dbReference>
<keyword evidence="14" id="KW-1185">Reference proteome</keyword>
<organism evidence="13 14">
    <name type="scientific">Oedothorax gibbosus</name>
    <dbReference type="NCBI Taxonomy" id="931172"/>
    <lineage>
        <taxon>Eukaryota</taxon>
        <taxon>Metazoa</taxon>
        <taxon>Ecdysozoa</taxon>
        <taxon>Arthropoda</taxon>
        <taxon>Chelicerata</taxon>
        <taxon>Arachnida</taxon>
        <taxon>Araneae</taxon>
        <taxon>Araneomorphae</taxon>
        <taxon>Entelegynae</taxon>
        <taxon>Araneoidea</taxon>
        <taxon>Linyphiidae</taxon>
        <taxon>Erigoninae</taxon>
        <taxon>Oedothorax</taxon>
    </lineage>
</organism>
<name>A0AAV6VE05_9ARAC</name>
<feature type="transmembrane region" description="Helical" evidence="10">
    <location>
        <begin position="308"/>
        <end position="328"/>
    </location>
</feature>
<proteinExistence type="inferred from homology"/>
<sequence>MENSSNEFAKDNVESQTDSSTSSYSVPNTPNKPAINSSKHKPPKYLRNASIKLLTHPVDKNIAWSFFLSIIFAAISVLTGFPTVIALMWILAMALGLRILFSRCCARRRSTRGHPPPDVEGQQVDEDASSCLRAEDFVRPPESLWLHDTSFNLHISHCLFYLDPGLNCSKLKDVIRMRILNKTTEYGERAFPRFLQKVVPVCSGYCWVDDDDFSLENHVFNEKLDIKSNEDLQNHISTLMCTPLPLSRPLWEIRLIKDFGRSRDTVLLIRVHQAVSDAITLIVILGNYLSDNQQILRLKSRFGSATYFLNLFRALFVAPLTFLGWLVFRRRDFNFFNRRHKPQGRAVAWSKNIRYSKVLRIKQVMRCSMNDVFVSATSGAVRAYFTKHGILTPPNVTLNLPVDLRRESSGGAPPRMGSRFSQVSLRLPCATEGAVPRLWEVRRRTEELKTSPDTAVMYGAVYCLLPILPERLAHWIINTVLTKATVVLSNVPGPEEPLSIGCRRLKRIVFWMSPRPEIPVVFSVISYAGGVQLSVSADKGVVAQPDMLIREFELELNRLSHLLARRRIPGEHRRRSHFTEERRQTEIISPPDGELQQKLYSVQEEIHHVSVQLGAMTCDGDTLRTNETRLLQRLEELKEEFSELMRELRRRKSLADGIVLDNQDDDLDGELRRPNRRLVLSSAGRRASMLASTARPLATPTIAHHSFVVSTPNLQAADSSPTQHTGAFLQVAQERSGRRKSDFN</sequence>
<feature type="coiled-coil region" evidence="8">
    <location>
        <begin position="620"/>
        <end position="654"/>
    </location>
</feature>
<dbReference type="InterPro" id="IPR004255">
    <property type="entry name" value="O-acyltransferase_WSD1_N"/>
</dbReference>
<evidence type="ECO:0000256" key="1">
    <source>
        <dbReference type="ARBA" id="ARBA00004771"/>
    </source>
</evidence>
<evidence type="ECO:0000256" key="6">
    <source>
        <dbReference type="ARBA" id="ARBA00047604"/>
    </source>
</evidence>
<evidence type="ECO:0000256" key="8">
    <source>
        <dbReference type="SAM" id="Coils"/>
    </source>
</evidence>